<feature type="domain" description="ChlI/MoxR AAA lid" evidence="1">
    <location>
        <begin position="2"/>
        <end position="54"/>
    </location>
</feature>
<protein>
    <submittedName>
        <fullName evidence="2">MoxR-like ATPase</fullName>
    </submittedName>
</protein>
<reference evidence="2 3" key="1">
    <citation type="submission" date="2020-07" db="EMBL/GenBank/DDBJ databases">
        <title>Sequencing the genomes of 1000 actinobacteria strains.</title>
        <authorList>
            <person name="Klenk H.-P."/>
        </authorList>
    </citation>
    <scope>NUCLEOTIDE SEQUENCE [LARGE SCALE GENOMIC DNA]</scope>
    <source>
        <strain evidence="2 3">DSM 19663</strain>
    </source>
</reference>
<dbReference type="Gene3D" id="1.10.8.80">
    <property type="entry name" value="Magnesium chelatase subunit I, C-Terminal domain"/>
    <property type="match status" value="1"/>
</dbReference>
<evidence type="ECO:0000313" key="3">
    <source>
        <dbReference type="Proteomes" id="UP000585905"/>
    </source>
</evidence>
<dbReference type="Proteomes" id="UP000585905">
    <property type="component" value="Unassembled WGS sequence"/>
</dbReference>
<dbReference type="Pfam" id="PF17863">
    <property type="entry name" value="AAA_lid_2"/>
    <property type="match status" value="1"/>
</dbReference>
<dbReference type="RefSeq" id="WP_343050712.1">
    <property type="nucleotide sequence ID" value="NZ_JACGWX010000001.1"/>
</dbReference>
<proteinExistence type="predicted"/>
<evidence type="ECO:0000259" key="1">
    <source>
        <dbReference type="Pfam" id="PF17863"/>
    </source>
</evidence>
<dbReference type="InterPro" id="IPR041628">
    <property type="entry name" value="ChlI/MoxR_AAA_lid"/>
</dbReference>
<gene>
    <name evidence="2" type="ORF">FHX53_000127</name>
</gene>
<organism evidence="2 3">
    <name type="scientific">Microcella alkalica</name>
    <dbReference type="NCBI Taxonomy" id="355930"/>
    <lineage>
        <taxon>Bacteria</taxon>
        <taxon>Bacillati</taxon>
        <taxon>Actinomycetota</taxon>
        <taxon>Actinomycetes</taxon>
        <taxon>Micrococcales</taxon>
        <taxon>Microbacteriaceae</taxon>
        <taxon>Microcella</taxon>
    </lineage>
</organism>
<dbReference type="EMBL" id="JACGWX010000001">
    <property type="protein sequence ID" value="MBA8846563.1"/>
    <property type="molecule type" value="Genomic_DNA"/>
</dbReference>
<keyword evidence="3" id="KW-1185">Reference proteome</keyword>
<comment type="caution">
    <text evidence="2">The sequence shown here is derived from an EMBL/GenBank/DDBJ whole genome shotgun (WGS) entry which is preliminary data.</text>
</comment>
<name>A0A839E5Z1_9MICO</name>
<accession>A0A839E5Z1</accession>
<sequence length="68" mass="7328">MALARAIKTWAIASGRTYATPDDVRALAVPVLAHRLIVDPESDFEGVTPEQIVEGILADIEPPVYRAA</sequence>
<dbReference type="AlphaFoldDB" id="A0A839E5Z1"/>
<evidence type="ECO:0000313" key="2">
    <source>
        <dbReference type="EMBL" id="MBA8846563.1"/>
    </source>
</evidence>